<evidence type="ECO:0000313" key="10">
    <source>
        <dbReference type="EMBL" id="TGA97861.1"/>
    </source>
</evidence>
<dbReference type="OrthoDB" id="9803687at2"/>
<dbReference type="PROSITE" id="PS50970">
    <property type="entry name" value="HCY"/>
    <property type="match status" value="1"/>
</dbReference>
<dbReference type="GO" id="GO:0004489">
    <property type="term" value="F:methylenetetrahydrofolate reductase [NAD(P)H] activity"/>
    <property type="evidence" value="ECO:0007669"/>
    <property type="project" value="UniProtKB-EC"/>
</dbReference>
<comment type="cofactor">
    <cofactor evidence="1">
        <name>FAD</name>
        <dbReference type="ChEBI" id="CHEBI:57692"/>
    </cofactor>
</comment>
<dbReference type="InterPro" id="IPR029041">
    <property type="entry name" value="FAD-linked_oxidoreductase-like"/>
</dbReference>
<gene>
    <name evidence="10" type="ORF">E4665_10710</name>
</gene>
<dbReference type="AlphaFoldDB" id="A0A4Z0GPK8"/>
<dbReference type="InterPro" id="IPR003171">
    <property type="entry name" value="Mehydrof_redctse-like"/>
</dbReference>
<keyword evidence="3 8" id="KW-0489">Methyltransferase</keyword>
<dbReference type="GO" id="GO:0006555">
    <property type="term" value="P:methionine metabolic process"/>
    <property type="evidence" value="ECO:0007669"/>
    <property type="project" value="InterPro"/>
</dbReference>
<keyword evidence="11" id="KW-1185">Reference proteome</keyword>
<organism evidence="10 11">
    <name type="scientific">Sporolactobacillus shoreae</name>
    <dbReference type="NCBI Taxonomy" id="1465501"/>
    <lineage>
        <taxon>Bacteria</taxon>
        <taxon>Bacillati</taxon>
        <taxon>Bacillota</taxon>
        <taxon>Bacilli</taxon>
        <taxon>Bacillales</taxon>
        <taxon>Sporolactobacillaceae</taxon>
        <taxon>Sporolactobacillus</taxon>
    </lineage>
</organism>
<dbReference type="Gene3D" id="3.20.20.220">
    <property type="match status" value="1"/>
</dbReference>
<evidence type="ECO:0000256" key="8">
    <source>
        <dbReference type="PROSITE-ProRule" id="PRU00333"/>
    </source>
</evidence>
<dbReference type="GO" id="GO:0032259">
    <property type="term" value="P:methylation"/>
    <property type="evidence" value="ECO:0007669"/>
    <property type="project" value="UniProtKB-KW"/>
</dbReference>
<comment type="caution">
    <text evidence="10">The sequence shown here is derived from an EMBL/GenBank/DDBJ whole genome shotgun (WGS) entry which is preliminary data.</text>
</comment>
<dbReference type="Gene3D" id="3.20.20.330">
    <property type="entry name" value="Homocysteine-binding-like domain"/>
    <property type="match status" value="1"/>
</dbReference>
<dbReference type="CDD" id="cd00537">
    <property type="entry name" value="MTHFR"/>
    <property type="match status" value="1"/>
</dbReference>
<dbReference type="UniPathway" id="UPA00193"/>
<dbReference type="Pfam" id="PF02219">
    <property type="entry name" value="MTHFR"/>
    <property type="match status" value="1"/>
</dbReference>
<evidence type="ECO:0000313" key="11">
    <source>
        <dbReference type="Proteomes" id="UP000298347"/>
    </source>
</evidence>
<keyword evidence="8" id="KW-0479">Metal-binding</keyword>
<sequence length="619" mass="68614">MKTPILDEMKKRILIGDGAMGTLLYSYGIDRCFEELNVSHASEVLHVHQAYIGAGADVVQTNTYGANAIKLARYGLEHEVGRFNKAAVQLAKKAAKPETYVFGTIGGIRGFQKQSVQTEEIRRSFREQADVLLDGGVDGLLLETYYDFSELKEVLKLAREATDLPIVAHVSMQEPGVLINGMSLAEALRELESLGADIVGTNCRLGPFHMIQALRGIPLPKRAFLSAYPNGSLPDYRDGKLYYETEPGYFKKYAVDFRNEGIRLLGGCCGTTPVHIEAFRQGLSELEPIREKSVSKRVSTIIISDNHPETPLFEKAKSGRSVFVEFDTPRHLNTSGFFRGVRALQDAGADAITMADNSLASPRISNAAIGRLIKEEFTVPPLVHLTCRDRNLIGLQSHLMGLDVLGLHDVLIVTGDPTKIGDFPGATSVYDVSSMELIRLVKQFNHGISYSGKSLRHPTHFRVAAAFNPNVRNLDRAVQRLKRKIECGADYFISQPVFDRQQIIETSKALRGISAPVYIGIMPLTSATNAEFLHNEVPGIRLPDDVRERMAAARTPEEARRTSLEIAKELIDTSMEYFRGIYLITPMGRFTVTVELLKYIKEKERLLLAAPGHQAGEIV</sequence>
<dbReference type="SUPFAM" id="SSF82282">
    <property type="entry name" value="Homocysteine S-methyltransferase"/>
    <property type="match status" value="1"/>
</dbReference>
<dbReference type="NCBIfam" id="NF006396">
    <property type="entry name" value="PRK08645.1"/>
    <property type="match status" value="1"/>
</dbReference>
<keyword evidence="7 10" id="KW-0560">Oxidoreductase</keyword>
<keyword evidence="5 8" id="KW-0808">Transferase</keyword>
<name>A0A4Z0GPK8_9BACL</name>
<keyword evidence="8" id="KW-0862">Zinc</keyword>
<dbReference type="PANTHER" id="PTHR11103:SF18">
    <property type="entry name" value="SLR1189 PROTEIN"/>
    <property type="match status" value="1"/>
</dbReference>
<dbReference type="EC" id="1.5.1.20" evidence="10"/>
<dbReference type="GO" id="GO:0008168">
    <property type="term" value="F:methyltransferase activity"/>
    <property type="evidence" value="ECO:0007669"/>
    <property type="project" value="UniProtKB-UniRule"/>
</dbReference>
<dbReference type="GO" id="GO:0046872">
    <property type="term" value="F:metal ion binding"/>
    <property type="evidence" value="ECO:0007669"/>
    <property type="project" value="UniProtKB-KW"/>
</dbReference>
<feature type="binding site" evidence="8">
    <location>
        <position position="269"/>
    </location>
    <ligand>
        <name>Zn(2+)</name>
        <dbReference type="ChEBI" id="CHEBI:29105"/>
    </ligand>
</feature>
<dbReference type="GO" id="GO:0035999">
    <property type="term" value="P:tetrahydrofolate interconversion"/>
    <property type="evidence" value="ECO:0007669"/>
    <property type="project" value="UniProtKB-UniPathway"/>
</dbReference>
<accession>A0A4Z0GPK8</accession>
<dbReference type="SUPFAM" id="SSF51730">
    <property type="entry name" value="FAD-linked oxidoreductase"/>
    <property type="match status" value="1"/>
</dbReference>
<dbReference type="InterPro" id="IPR036589">
    <property type="entry name" value="HCY_dom_sf"/>
</dbReference>
<dbReference type="Proteomes" id="UP000298347">
    <property type="component" value="Unassembled WGS sequence"/>
</dbReference>
<comment type="cofactor">
    <cofactor evidence="8">
        <name>Zn(2+)</name>
        <dbReference type="ChEBI" id="CHEBI:29105"/>
    </cofactor>
</comment>
<reference evidence="10 11" key="1">
    <citation type="journal article" date="2015" name="Int. J. Syst. Evol. Microbiol.">
        <title>Sporolactobacillus shoreae sp. nov. and Sporolactobacillus spathodeae sp. nov., two spore-forming lactic acid bacteria isolated from tree barks in Thailand.</title>
        <authorList>
            <person name="Thamacharoensuk T."/>
            <person name="Kitahara M."/>
            <person name="Ohkuma M."/>
            <person name="Thongchul N."/>
            <person name="Tanasupawat S."/>
        </authorList>
    </citation>
    <scope>NUCLEOTIDE SEQUENCE [LARGE SCALE GENOMIC DNA]</scope>
    <source>
        <strain evidence="10 11">BK92</strain>
    </source>
</reference>
<feature type="binding site" evidence="8">
    <location>
        <position position="203"/>
    </location>
    <ligand>
        <name>Zn(2+)</name>
        <dbReference type="ChEBI" id="CHEBI:29105"/>
    </ligand>
</feature>
<dbReference type="Pfam" id="PF02574">
    <property type="entry name" value="S-methyl_trans"/>
    <property type="match status" value="1"/>
</dbReference>
<evidence type="ECO:0000256" key="3">
    <source>
        <dbReference type="ARBA" id="ARBA00022603"/>
    </source>
</evidence>
<comment type="pathway">
    <text evidence="2">One-carbon metabolism; tetrahydrofolate interconversion.</text>
</comment>
<proteinExistence type="predicted"/>
<evidence type="ECO:0000259" key="9">
    <source>
        <dbReference type="PROSITE" id="PS50970"/>
    </source>
</evidence>
<keyword evidence="6" id="KW-0274">FAD</keyword>
<dbReference type="RefSeq" id="WP_135348793.1">
    <property type="nucleotide sequence ID" value="NZ_SRJD01000011.1"/>
</dbReference>
<dbReference type="EMBL" id="SRJD01000011">
    <property type="protein sequence ID" value="TGA97861.1"/>
    <property type="molecule type" value="Genomic_DNA"/>
</dbReference>
<evidence type="ECO:0000256" key="7">
    <source>
        <dbReference type="ARBA" id="ARBA00023002"/>
    </source>
</evidence>
<evidence type="ECO:0000256" key="1">
    <source>
        <dbReference type="ARBA" id="ARBA00001974"/>
    </source>
</evidence>
<evidence type="ECO:0000256" key="5">
    <source>
        <dbReference type="ARBA" id="ARBA00022679"/>
    </source>
</evidence>
<evidence type="ECO:0000256" key="2">
    <source>
        <dbReference type="ARBA" id="ARBA00004777"/>
    </source>
</evidence>
<evidence type="ECO:0000256" key="6">
    <source>
        <dbReference type="ARBA" id="ARBA00022827"/>
    </source>
</evidence>
<evidence type="ECO:0000256" key="4">
    <source>
        <dbReference type="ARBA" id="ARBA00022630"/>
    </source>
</evidence>
<dbReference type="PANTHER" id="PTHR11103">
    <property type="entry name" value="SLR1189 PROTEIN"/>
    <property type="match status" value="1"/>
</dbReference>
<keyword evidence="4" id="KW-0285">Flavoprotein</keyword>
<dbReference type="EC" id="2.1.1.10" evidence="10"/>
<dbReference type="InterPro" id="IPR003726">
    <property type="entry name" value="HCY_dom"/>
</dbReference>
<protein>
    <submittedName>
        <fullName evidence="10">Bifunctional homocysteine S-methyltransferase/methylenetetrahydrofolate reductase</fullName>
        <ecNumber evidence="10">1.5.1.20</ecNumber>
        <ecNumber evidence="10">2.1.1.10</ecNumber>
    </submittedName>
</protein>
<feature type="binding site" evidence="8">
    <location>
        <position position="268"/>
    </location>
    <ligand>
        <name>Zn(2+)</name>
        <dbReference type="ChEBI" id="CHEBI:29105"/>
    </ligand>
</feature>
<feature type="domain" description="Hcy-binding" evidence="9">
    <location>
        <begin position="2"/>
        <end position="283"/>
    </location>
</feature>